<dbReference type="InterPro" id="IPR021395">
    <property type="entry name" value="DUF3035"/>
</dbReference>
<evidence type="ECO:0000313" key="3">
    <source>
        <dbReference type="Proteomes" id="UP001595604"/>
    </source>
</evidence>
<protein>
    <submittedName>
        <fullName evidence="2">DUF3035 domain-containing protein</fullName>
    </submittedName>
</protein>
<feature type="region of interest" description="Disordered" evidence="1">
    <location>
        <begin position="46"/>
        <end position="67"/>
    </location>
</feature>
<sequence length="137" mass="13656">MRKTLAIVTLLGTSALLAGCGSGGGLLGRARPDEMAVQRQAPLVVPPDFALTPPQPGAPRPNDTSAQQQALDALFGGPAPRSPVEQATIGHAGAAAPGIRSAVGDPRTNTVAKGAITRDIVAAPQGDGREAQAVIPG</sequence>
<organism evidence="2 3">
    <name type="scientific">Novosphingobium bradum</name>
    <dbReference type="NCBI Taxonomy" id="1737444"/>
    <lineage>
        <taxon>Bacteria</taxon>
        <taxon>Pseudomonadati</taxon>
        <taxon>Pseudomonadota</taxon>
        <taxon>Alphaproteobacteria</taxon>
        <taxon>Sphingomonadales</taxon>
        <taxon>Sphingomonadaceae</taxon>
        <taxon>Novosphingobium</taxon>
    </lineage>
</organism>
<keyword evidence="3" id="KW-1185">Reference proteome</keyword>
<dbReference type="RefSeq" id="WP_379510313.1">
    <property type="nucleotide sequence ID" value="NZ_JBHRTQ010000010.1"/>
</dbReference>
<gene>
    <name evidence="2" type="ORF">ACFOD9_11805</name>
</gene>
<dbReference type="Pfam" id="PF11233">
    <property type="entry name" value="DUF3035"/>
    <property type="match status" value="1"/>
</dbReference>
<evidence type="ECO:0000313" key="2">
    <source>
        <dbReference type="EMBL" id="MFC3174934.1"/>
    </source>
</evidence>
<dbReference type="PROSITE" id="PS51257">
    <property type="entry name" value="PROKAR_LIPOPROTEIN"/>
    <property type="match status" value="1"/>
</dbReference>
<evidence type="ECO:0000256" key="1">
    <source>
        <dbReference type="SAM" id="MobiDB-lite"/>
    </source>
</evidence>
<comment type="caution">
    <text evidence="2">The sequence shown here is derived from an EMBL/GenBank/DDBJ whole genome shotgun (WGS) entry which is preliminary data.</text>
</comment>
<dbReference type="EMBL" id="JBHRTQ010000010">
    <property type="protein sequence ID" value="MFC3174934.1"/>
    <property type="molecule type" value="Genomic_DNA"/>
</dbReference>
<dbReference type="Proteomes" id="UP001595604">
    <property type="component" value="Unassembled WGS sequence"/>
</dbReference>
<reference evidence="3" key="1">
    <citation type="journal article" date="2019" name="Int. J. Syst. Evol. Microbiol.">
        <title>The Global Catalogue of Microorganisms (GCM) 10K type strain sequencing project: providing services to taxonomists for standard genome sequencing and annotation.</title>
        <authorList>
            <consortium name="The Broad Institute Genomics Platform"/>
            <consortium name="The Broad Institute Genome Sequencing Center for Infectious Disease"/>
            <person name="Wu L."/>
            <person name="Ma J."/>
        </authorList>
    </citation>
    <scope>NUCLEOTIDE SEQUENCE [LARGE SCALE GENOMIC DNA]</scope>
    <source>
        <strain evidence="3">KCTC 42984</strain>
    </source>
</reference>
<name>A0ABV7IQJ8_9SPHN</name>
<accession>A0ABV7IQJ8</accession>
<proteinExistence type="predicted"/>